<dbReference type="Proteomes" id="UP001610861">
    <property type="component" value="Unassembled WGS sequence"/>
</dbReference>
<feature type="binding site" evidence="1">
    <location>
        <position position="124"/>
    </location>
    <ligand>
        <name>K(+)</name>
        <dbReference type="ChEBI" id="CHEBI:29103"/>
    </ligand>
</feature>
<name>A0ABW7QCD0_9MICO</name>
<keyword evidence="1" id="KW-0479">Metal-binding</keyword>
<dbReference type="EMBL" id="JBIQWL010000010">
    <property type="protein sequence ID" value="MFH8252499.1"/>
    <property type="molecule type" value="Genomic_DNA"/>
</dbReference>
<evidence type="ECO:0000313" key="3">
    <source>
        <dbReference type="EMBL" id="MFH8252499.1"/>
    </source>
</evidence>
<keyword evidence="4" id="KW-1185">Reference proteome</keyword>
<comment type="function">
    <text evidence="1">Catalyzes the epimerization of the S- and R-forms of NAD(P)HX, a damaged form of NAD(P)H that is a result of enzymatic or heat-dependent hydration. This is a prerequisite for the S-specific NAD(P)H-hydrate dehydratase to allow the repair of both epimers of NAD(P)HX.</text>
</comment>
<accession>A0ABW7QCD0</accession>
<comment type="catalytic activity">
    <reaction evidence="1">
        <text>(6R)-NADPHX = (6S)-NADPHX</text>
        <dbReference type="Rhea" id="RHEA:32227"/>
        <dbReference type="ChEBI" id="CHEBI:64076"/>
        <dbReference type="ChEBI" id="CHEBI:64077"/>
        <dbReference type="EC" id="5.1.99.6"/>
    </reaction>
</comment>
<keyword evidence="1" id="KW-0520">NAD</keyword>
<evidence type="ECO:0000259" key="2">
    <source>
        <dbReference type="PROSITE" id="PS51385"/>
    </source>
</evidence>
<dbReference type="SUPFAM" id="SSF64153">
    <property type="entry name" value="YjeF N-terminal domain-like"/>
    <property type="match status" value="1"/>
</dbReference>
<feature type="binding site" evidence="1">
    <location>
        <position position="166"/>
    </location>
    <ligand>
        <name>K(+)</name>
        <dbReference type="ChEBI" id="CHEBI:29103"/>
    </ligand>
</feature>
<dbReference type="RefSeq" id="WP_397557930.1">
    <property type="nucleotide sequence ID" value="NZ_JBIQWL010000010.1"/>
</dbReference>
<protein>
    <recommendedName>
        <fullName evidence="1">NAD(P)H-hydrate epimerase</fullName>
        <ecNumber evidence="1">5.1.99.6</ecNumber>
    </recommendedName>
    <alternativeName>
        <fullName evidence="1">NAD(P)HX epimerase</fullName>
    </alternativeName>
</protein>
<keyword evidence="1" id="KW-0630">Potassium</keyword>
<comment type="similarity">
    <text evidence="1">Belongs to the NnrE/AIBP family.</text>
</comment>
<proteinExistence type="inferred from homology"/>
<dbReference type="InterPro" id="IPR036652">
    <property type="entry name" value="YjeF_N_dom_sf"/>
</dbReference>
<dbReference type="Pfam" id="PF03853">
    <property type="entry name" value="YjeF_N"/>
    <property type="match status" value="1"/>
</dbReference>
<comment type="catalytic activity">
    <reaction evidence="1">
        <text>(6R)-NADHX = (6S)-NADHX</text>
        <dbReference type="Rhea" id="RHEA:32215"/>
        <dbReference type="ChEBI" id="CHEBI:64074"/>
        <dbReference type="ChEBI" id="CHEBI:64075"/>
        <dbReference type="EC" id="5.1.99.6"/>
    </reaction>
</comment>
<comment type="caution">
    <text evidence="3">The sequence shown here is derived from an EMBL/GenBank/DDBJ whole genome shotgun (WGS) entry which is preliminary data.</text>
</comment>
<organism evidence="3 4">
    <name type="scientific">Microbacterium alkaliflavum</name>
    <dbReference type="NCBI Taxonomy" id="3248839"/>
    <lineage>
        <taxon>Bacteria</taxon>
        <taxon>Bacillati</taxon>
        <taxon>Actinomycetota</taxon>
        <taxon>Actinomycetes</taxon>
        <taxon>Micrococcales</taxon>
        <taxon>Microbacteriaceae</taxon>
        <taxon>Microbacterium</taxon>
    </lineage>
</organism>
<keyword evidence="1" id="KW-0521">NADP</keyword>
<feature type="domain" description="YjeF N-terminal" evidence="2">
    <location>
        <begin position="13"/>
        <end position="221"/>
    </location>
</feature>
<feature type="binding site" evidence="1">
    <location>
        <begin position="65"/>
        <end position="69"/>
    </location>
    <ligand>
        <name>(6S)-NADPHX</name>
        <dbReference type="ChEBI" id="CHEBI:64076"/>
    </ligand>
</feature>
<dbReference type="Gene3D" id="3.40.50.10260">
    <property type="entry name" value="YjeF N-terminal domain"/>
    <property type="match status" value="1"/>
</dbReference>
<dbReference type="EC" id="5.1.99.6" evidence="1"/>
<sequence>MPETVPAYTAAQVRAAERPLLEAGEPLMERAAAALAAIVQGMVDELVDARPDEVPRMLVLAGSGDNGGDALLAASAVQHADIAVLPTGARVHEHGLATALAQGAELVELLDLRDARAVYDIVLDGILGIGTGADPALRGTAREAVRLLLPAVRDAGTRVVAVDLPSGLQPDDGTTADDSVLPATVTVTFGAVKVGLARGRAAQLIGELVLVDLGLGDGLADVPAAGEASISRIVEG</sequence>
<gene>
    <name evidence="1" type="primary">nnrE</name>
    <name evidence="3" type="ORF">ACH3VR_19180</name>
</gene>
<keyword evidence="1" id="KW-0413">Isomerase</keyword>
<dbReference type="InterPro" id="IPR004443">
    <property type="entry name" value="YjeF_N_dom"/>
</dbReference>
<reference evidence="3 4" key="1">
    <citation type="submission" date="2024-09" db="EMBL/GenBank/DDBJ databases">
        <authorList>
            <person name="Pan X."/>
        </authorList>
    </citation>
    <scope>NUCLEOTIDE SEQUENCE [LARGE SCALE GENOMIC DNA]</scope>
    <source>
        <strain evidence="3 4">B2969</strain>
    </source>
</reference>
<feature type="binding site" evidence="1">
    <location>
        <position position="66"/>
    </location>
    <ligand>
        <name>K(+)</name>
        <dbReference type="ChEBI" id="CHEBI:29103"/>
    </ligand>
</feature>
<comment type="caution">
    <text evidence="1">Lacks conserved residue(s) required for the propagation of feature annotation.</text>
</comment>
<dbReference type="HAMAP" id="MF_01966">
    <property type="entry name" value="NADHX_epimerase"/>
    <property type="match status" value="1"/>
</dbReference>
<keyword evidence="1" id="KW-0547">Nucleotide-binding</keyword>
<comment type="cofactor">
    <cofactor evidence="1">
        <name>K(+)</name>
        <dbReference type="ChEBI" id="CHEBI:29103"/>
    </cofactor>
    <text evidence="1">Binds 1 potassium ion per subunit.</text>
</comment>
<evidence type="ECO:0000256" key="1">
    <source>
        <dbReference type="HAMAP-Rule" id="MF_01966"/>
    </source>
</evidence>
<dbReference type="PROSITE" id="PS51385">
    <property type="entry name" value="YJEF_N"/>
    <property type="match status" value="1"/>
</dbReference>
<evidence type="ECO:0000313" key="4">
    <source>
        <dbReference type="Proteomes" id="UP001610861"/>
    </source>
</evidence>
<feature type="binding site" evidence="1">
    <location>
        <position position="163"/>
    </location>
    <ligand>
        <name>(6S)-NADPHX</name>
        <dbReference type="ChEBI" id="CHEBI:64076"/>
    </ligand>
</feature>